<protein>
    <recommendedName>
        <fullName evidence="3">Alginate lyase domain-containing protein</fullName>
    </recommendedName>
</protein>
<evidence type="ECO:0000256" key="1">
    <source>
        <dbReference type="ARBA" id="ARBA00022729"/>
    </source>
</evidence>
<keyword evidence="2" id="KW-0456">Lyase</keyword>
<comment type="caution">
    <text evidence="4">The sequence shown here is derived from an EMBL/GenBank/DDBJ whole genome shotgun (WGS) entry which is preliminary data.</text>
</comment>
<keyword evidence="1" id="KW-0732">Signal</keyword>
<sequence>KKADERSVKQRKTLGEKLRPTVKEYIDSGRSIDTNFFEIAKGAMIDVQTTEIEKQENGNEVLKIAEKIILTPIPLITDKNNSPSGDKRDFVSLSPYWHLDESGKPKQVDTVINPEVESYQDPKKLQTIKNAIYICSLAANATEDGTQKERFGNYAVSAIRTWFVNDETRMTPSLEYAQIKQGEESGNFYGIIDGAGLMQVVEGISNLRDAGLIDEETLDGVRKWFDQYLNWLLTSEKGIGKKDAGNEKERGGERAMLNNHGTFYDAQVAYVADFLGREEVVKEAIQSTKERMKTQIMPDGEMTEETKRGDMSLDYQVFNLFALSEMAAIAKKHGVDLWNYQTDDGRGIRKAFEYVNSQLEGKDKKAFRYNRTGELYYSFRAASRAYGTENYWDLPQRVYNDPLSSEVSAKIFGGA</sequence>
<feature type="domain" description="Alginate lyase" evidence="3">
    <location>
        <begin position="81"/>
        <end position="361"/>
    </location>
</feature>
<proteinExistence type="predicted"/>
<evidence type="ECO:0000259" key="3">
    <source>
        <dbReference type="Pfam" id="PF05426"/>
    </source>
</evidence>
<dbReference type="InterPro" id="IPR008397">
    <property type="entry name" value="Alginate_lyase_dom"/>
</dbReference>
<dbReference type="Proteomes" id="UP000034601">
    <property type="component" value="Unassembled WGS sequence"/>
</dbReference>
<dbReference type="GO" id="GO:0042597">
    <property type="term" value="C:periplasmic space"/>
    <property type="evidence" value="ECO:0007669"/>
    <property type="project" value="InterPro"/>
</dbReference>
<name>A0A0G0U951_9BACT</name>
<evidence type="ECO:0000313" key="5">
    <source>
        <dbReference type="Proteomes" id="UP000034601"/>
    </source>
</evidence>
<dbReference type="GO" id="GO:0016829">
    <property type="term" value="F:lyase activity"/>
    <property type="evidence" value="ECO:0007669"/>
    <property type="project" value="UniProtKB-KW"/>
</dbReference>
<evidence type="ECO:0000256" key="2">
    <source>
        <dbReference type="ARBA" id="ARBA00023239"/>
    </source>
</evidence>
<dbReference type="SUPFAM" id="SSF48230">
    <property type="entry name" value="Chondroitin AC/alginate lyase"/>
    <property type="match status" value="1"/>
</dbReference>
<accession>A0A0G0U951</accession>
<dbReference type="AlphaFoldDB" id="A0A0G0U951"/>
<dbReference type="Pfam" id="PF05426">
    <property type="entry name" value="Alginate_lyase"/>
    <property type="match status" value="1"/>
</dbReference>
<dbReference type="InterPro" id="IPR008929">
    <property type="entry name" value="Chondroitin_lyas"/>
</dbReference>
<gene>
    <name evidence="4" type="ORF">UU29_C0001G0001</name>
</gene>
<feature type="non-terminal residue" evidence="4">
    <location>
        <position position="1"/>
    </location>
</feature>
<evidence type="ECO:0000313" key="4">
    <source>
        <dbReference type="EMBL" id="KKR83781.1"/>
    </source>
</evidence>
<dbReference type="EMBL" id="LCAB01000001">
    <property type="protein sequence ID" value="KKR83781.1"/>
    <property type="molecule type" value="Genomic_DNA"/>
</dbReference>
<organism evidence="4 5">
    <name type="scientific">Candidatus Daviesbacteria bacterium GW2011_GWA2_40_9</name>
    <dbReference type="NCBI Taxonomy" id="1618424"/>
    <lineage>
        <taxon>Bacteria</taxon>
        <taxon>Candidatus Daviesiibacteriota</taxon>
    </lineage>
</organism>
<dbReference type="Gene3D" id="1.50.10.100">
    <property type="entry name" value="Chondroitin AC/alginate lyase"/>
    <property type="match status" value="1"/>
</dbReference>
<reference evidence="4 5" key="1">
    <citation type="journal article" date="2015" name="Nature">
        <title>rRNA introns, odd ribosomes, and small enigmatic genomes across a large radiation of phyla.</title>
        <authorList>
            <person name="Brown C.T."/>
            <person name="Hug L.A."/>
            <person name="Thomas B.C."/>
            <person name="Sharon I."/>
            <person name="Castelle C.J."/>
            <person name="Singh A."/>
            <person name="Wilkins M.J."/>
            <person name="Williams K.H."/>
            <person name="Banfield J.F."/>
        </authorList>
    </citation>
    <scope>NUCLEOTIDE SEQUENCE [LARGE SCALE GENOMIC DNA]</scope>
</reference>